<keyword evidence="3" id="KW-1185">Reference proteome</keyword>
<accession>A0A934J7Z0</accession>
<sequence length="161" mass="18345">MNRDVAFGRILAIANVISERVFEKGKPSVSQKYFDRYKKNPYATFTKIHTELMGYAHKFGENELRLMDMFGEILSGIQPGDMEAKDLKPAFLQGFYSQQDALKNIMGTDEAAELWGYTPDHIKRLCREGKIKCVMIGKTWVVDRNQPSPRGAGNQVSYDNN</sequence>
<feature type="domain" description="Helix-turn-helix" evidence="1">
    <location>
        <begin position="106"/>
        <end position="144"/>
    </location>
</feature>
<reference evidence="2" key="1">
    <citation type="submission" date="2020-12" db="EMBL/GenBank/DDBJ databases">
        <authorList>
            <person name="Huq M.A."/>
        </authorList>
    </citation>
    <scope>NUCLEOTIDE SEQUENCE</scope>
    <source>
        <strain evidence="2">MAHUQ-46</strain>
    </source>
</reference>
<name>A0A934J7Z0_9BACL</name>
<dbReference type="InterPro" id="IPR010144">
    <property type="entry name" value="CRISPR-assoc_prot_Csd1-typ"/>
</dbReference>
<proteinExistence type="predicted"/>
<dbReference type="Pfam" id="PF09709">
    <property type="entry name" value="Cas_Csd1"/>
    <property type="match status" value="1"/>
</dbReference>
<dbReference type="Pfam" id="PF12728">
    <property type="entry name" value="HTH_17"/>
    <property type="match status" value="1"/>
</dbReference>
<protein>
    <submittedName>
        <fullName evidence="2">Type I-C CRISPR-associated protein Cas8c/Csd1</fullName>
    </submittedName>
</protein>
<comment type="caution">
    <text evidence="2">The sequence shown here is derived from an EMBL/GenBank/DDBJ whole genome shotgun (WGS) entry which is preliminary data.</text>
</comment>
<dbReference type="Proteomes" id="UP000640274">
    <property type="component" value="Unassembled WGS sequence"/>
</dbReference>
<dbReference type="RefSeq" id="WP_199019623.1">
    <property type="nucleotide sequence ID" value="NZ_JAELUP010000065.1"/>
</dbReference>
<dbReference type="EMBL" id="JAELUP010000065">
    <property type="protein sequence ID" value="MBJ6362077.1"/>
    <property type="molecule type" value="Genomic_DNA"/>
</dbReference>
<dbReference type="InterPro" id="IPR041657">
    <property type="entry name" value="HTH_17"/>
</dbReference>
<gene>
    <name evidence="2" type="ORF">JFN88_12450</name>
</gene>
<evidence type="ECO:0000259" key="1">
    <source>
        <dbReference type="Pfam" id="PF12728"/>
    </source>
</evidence>
<evidence type="ECO:0000313" key="2">
    <source>
        <dbReference type="EMBL" id="MBJ6362077.1"/>
    </source>
</evidence>
<dbReference type="AlphaFoldDB" id="A0A934J7Z0"/>
<evidence type="ECO:0000313" key="3">
    <source>
        <dbReference type="Proteomes" id="UP000640274"/>
    </source>
</evidence>
<organism evidence="2 3">
    <name type="scientific">Paenibacillus roseus</name>
    <dbReference type="NCBI Taxonomy" id="2798579"/>
    <lineage>
        <taxon>Bacteria</taxon>
        <taxon>Bacillati</taxon>
        <taxon>Bacillota</taxon>
        <taxon>Bacilli</taxon>
        <taxon>Bacillales</taxon>
        <taxon>Paenibacillaceae</taxon>
        <taxon>Paenibacillus</taxon>
    </lineage>
</organism>